<evidence type="ECO:0000313" key="2">
    <source>
        <dbReference type="Proteomes" id="UP001234495"/>
    </source>
</evidence>
<sequence>MNYVHLYPRGDYPAYCIPACVTPYYQYVYHQTPYRQYNSVDATFFNESAKSMQILMNDASIVLKKLATSKTFANKVMSAAQQSNMSEVENLFKSTGIKSEVETTFNPDGINLKMSSKVGNTDCCHLTIALRWK</sequence>
<name>A0ABT9Z9M4_9BACI</name>
<accession>A0ABT9Z9M4</accession>
<comment type="caution">
    <text evidence="1">The sequence shown here is derived from an EMBL/GenBank/DDBJ whole genome shotgun (WGS) entry which is preliminary data.</text>
</comment>
<keyword evidence="2" id="KW-1185">Reference proteome</keyword>
<proteinExistence type="predicted"/>
<dbReference type="InterPro" id="IPR058870">
    <property type="entry name" value="YuzC"/>
</dbReference>
<protein>
    <submittedName>
        <fullName evidence="1">Uncharacterized protein</fullName>
    </submittedName>
</protein>
<dbReference type="RefSeq" id="WP_307335836.1">
    <property type="nucleotide sequence ID" value="NZ_JAUSUD010000001.1"/>
</dbReference>
<evidence type="ECO:0000313" key="1">
    <source>
        <dbReference type="EMBL" id="MDQ0228954.1"/>
    </source>
</evidence>
<dbReference type="EMBL" id="JAUSUD010000001">
    <property type="protein sequence ID" value="MDQ0228954.1"/>
    <property type="molecule type" value="Genomic_DNA"/>
</dbReference>
<reference evidence="1 2" key="1">
    <citation type="submission" date="2023-07" db="EMBL/GenBank/DDBJ databases">
        <title>Genomic Encyclopedia of Type Strains, Phase IV (KMG-IV): sequencing the most valuable type-strain genomes for metagenomic binning, comparative biology and taxonomic classification.</title>
        <authorList>
            <person name="Goeker M."/>
        </authorList>
    </citation>
    <scope>NUCLEOTIDE SEQUENCE [LARGE SCALE GENOMIC DNA]</scope>
    <source>
        <strain evidence="1 2">DSM 29005</strain>
    </source>
</reference>
<dbReference type="Proteomes" id="UP001234495">
    <property type="component" value="Unassembled WGS sequence"/>
</dbReference>
<dbReference type="Pfam" id="PF26344">
    <property type="entry name" value="YuzC"/>
    <property type="match status" value="1"/>
</dbReference>
<gene>
    <name evidence="1" type="ORF">J2S19_000204</name>
</gene>
<organism evidence="1 2">
    <name type="scientific">Metabacillus malikii</name>
    <dbReference type="NCBI Taxonomy" id="1504265"/>
    <lineage>
        <taxon>Bacteria</taxon>
        <taxon>Bacillati</taxon>
        <taxon>Bacillota</taxon>
        <taxon>Bacilli</taxon>
        <taxon>Bacillales</taxon>
        <taxon>Bacillaceae</taxon>
        <taxon>Metabacillus</taxon>
    </lineage>
</organism>